<evidence type="ECO:0000313" key="2">
    <source>
        <dbReference type="EMBL" id="WEL19589.1"/>
    </source>
</evidence>
<organism evidence="2 3">
    <name type="scientific">Candidatus Nanohalococcus occultus</name>
    <dbReference type="NCBI Taxonomy" id="2978047"/>
    <lineage>
        <taxon>Archaea</taxon>
        <taxon>Candidatus Nanohalarchaeota</taxon>
        <taxon>Candidatus Nanohalarchaeota incertae sedis</taxon>
        <taxon>Candidatus Nanohalococcus</taxon>
    </lineage>
</organism>
<accession>A0ABY8CEE2</accession>
<evidence type="ECO:0000256" key="1">
    <source>
        <dbReference type="SAM" id="Phobius"/>
    </source>
</evidence>
<feature type="transmembrane region" description="Helical" evidence="1">
    <location>
        <begin position="190"/>
        <end position="210"/>
    </location>
</feature>
<feature type="transmembrane region" description="Helical" evidence="1">
    <location>
        <begin position="355"/>
        <end position="375"/>
    </location>
</feature>
<dbReference type="Proteomes" id="UP001218034">
    <property type="component" value="Chromosome"/>
</dbReference>
<keyword evidence="1" id="KW-0472">Membrane</keyword>
<keyword evidence="1" id="KW-1133">Transmembrane helix</keyword>
<evidence type="ECO:0000313" key="3">
    <source>
        <dbReference type="Proteomes" id="UP001218034"/>
    </source>
</evidence>
<name>A0ABY8CEE2_9ARCH</name>
<protein>
    <submittedName>
        <fullName evidence="2">Membrane protein, predicted permease</fullName>
    </submittedName>
</protein>
<feature type="transmembrane region" description="Helical" evidence="1">
    <location>
        <begin position="20"/>
        <end position="39"/>
    </location>
</feature>
<sequence>MIRRMVKEEWRTHSTLYRGASFATFPLVVAAFSLAFSWLTLTYSSLGPDALGTAITALGGFLGLMVGSIGFSSKDAMENVLGPMNLLIYSSRTLPISERRLVFDFLVKDVIYYTGLFLVPIAVGPLVFAGTALLADVATMFGLFSAGLLLSLVVSRTTVTLPSTSLLSYRRLSFLSPLSKKSVLDLSRSSGGLIKILFSAGLLTGFYWFAVLNFPATRGLLSNPLLSFSVVIGTINLSIYNWINRYDTIDEYSYLPVEENSLLDAKKEAYLFIAVPLTLFVVLASYVLYPQNLAVSIISAVTTTVFTLAVAAGLTGLEPNEKLFNSWIFLKFTLVNSLVVVPLLIFTIIYRPEMLWIYTGLCGAVALASSVSLVFRNQKTGWKVVET</sequence>
<feature type="transmembrane region" description="Helical" evidence="1">
    <location>
        <begin position="269"/>
        <end position="289"/>
    </location>
</feature>
<dbReference type="EMBL" id="CP104395">
    <property type="protein sequence ID" value="WEL19589.1"/>
    <property type="molecule type" value="Genomic_DNA"/>
</dbReference>
<gene>
    <name evidence="2" type="ORF">SVXNc_0572</name>
</gene>
<reference evidence="2 3" key="1">
    <citation type="submission" date="2022-09" db="EMBL/GenBank/DDBJ databases">
        <title>Xylan utilization by haloarchaea-nanohaloarchaea associations.</title>
        <authorList>
            <person name="Yakimov M."/>
        </authorList>
    </citation>
    <scope>NUCLEOTIDE SEQUENCE [LARGE SCALE GENOMIC DNA]</scope>
    <source>
        <strain evidence="2 3">SVXNc</strain>
    </source>
</reference>
<proteinExistence type="predicted"/>
<feature type="transmembrane region" description="Helical" evidence="1">
    <location>
        <begin position="329"/>
        <end position="349"/>
    </location>
</feature>
<feature type="transmembrane region" description="Helical" evidence="1">
    <location>
        <begin position="110"/>
        <end position="135"/>
    </location>
</feature>
<feature type="transmembrane region" description="Helical" evidence="1">
    <location>
        <begin position="51"/>
        <end position="71"/>
    </location>
</feature>
<feature type="transmembrane region" description="Helical" evidence="1">
    <location>
        <begin position="225"/>
        <end position="243"/>
    </location>
</feature>
<feature type="transmembrane region" description="Helical" evidence="1">
    <location>
        <begin position="295"/>
        <end position="317"/>
    </location>
</feature>
<keyword evidence="1" id="KW-0812">Transmembrane</keyword>
<keyword evidence="3" id="KW-1185">Reference proteome</keyword>
<feature type="transmembrane region" description="Helical" evidence="1">
    <location>
        <begin position="141"/>
        <end position="169"/>
    </location>
</feature>